<organism evidence="1 2">
    <name type="scientific">Schistosoma mattheei</name>
    <dbReference type="NCBI Taxonomy" id="31246"/>
    <lineage>
        <taxon>Eukaryota</taxon>
        <taxon>Metazoa</taxon>
        <taxon>Spiralia</taxon>
        <taxon>Lophotrochozoa</taxon>
        <taxon>Platyhelminthes</taxon>
        <taxon>Trematoda</taxon>
        <taxon>Digenea</taxon>
        <taxon>Strigeidida</taxon>
        <taxon>Schistosomatoidea</taxon>
        <taxon>Schistosomatidae</taxon>
        <taxon>Schistosoma</taxon>
    </lineage>
</organism>
<proteinExistence type="predicted"/>
<evidence type="ECO:0000313" key="2">
    <source>
        <dbReference type="Proteomes" id="UP000269396"/>
    </source>
</evidence>
<protein>
    <submittedName>
        <fullName evidence="1">Uncharacterized protein</fullName>
    </submittedName>
</protein>
<dbReference type="AlphaFoldDB" id="A0A183PZT2"/>
<accession>A0A183PZT2</accession>
<keyword evidence="2" id="KW-1185">Reference proteome</keyword>
<name>A0A183PZT2_9TREM</name>
<reference evidence="1 2" key="1">
    <citation type="submission" date="2018-11" db="EMBL/GenBank/DDBJ databases">
        <authorList>
            <consortium name="Pathogen Informatics"/>
        </authorList>
    </citation>
    <scope>NUCLEOTIDE SEQUENCE [LARGE SCALE GENOMIC DNA]</scope>
    <source>
        <strain>Denwood</strain>
        <strain evidence="2">Zambia</strain>
    </source>
</reference>
<gene>
    <name evidence="1" type="ORF">SMTD_LOCUS19868</name>
</gene>
<dbReference type="EMBL" id="UZAL01043158">
    <property type="protein sequence ID" value="VDP80957.1"/>
    <property type="molecule type" value="Genomic_DNA"/>
</dbReference>
<evidence type="ECO:0000313" key="1">
    <source>
        <dbReference type="EMBL" id="VDP80957.1"/>
    </source>
</evidence>
<dbReference type="Proteomes" id="UP000269396">
    <property type="component" value="Unassembled WGS sequence"/>
</dbReference>
<sequence length="81" mass="9434">MENMRTKRETDIASDCHLVGAKMKLKLKKYWTTGQTALQRFDTAFYRDTDKLNGFKIALDNTFQGLQDPSKEEITMAVNWK</sequence>